<evidence type="ECO:0000313" key="7">
    <source>
        <dbReference type="EnsemblProtists" id="EKX50132"/>
    </source>
</evidence>
<dbReference type="Proteomes" id="UP000011087">
    <property type="component" value="Unassembled WGS sequence"/>
</dbReference>
<dbReference type="Gene3D" id="3.40.50.300">
    <property type="entry name" value="P-loop containing nucleotide triphosphate hydrolases"/>
    <property type="match status" value="1"/>
</dbReference>
<evidence type="ECO:0000259" key="6">
    <source>
        <dbReference type="SMART" id="SM00438"/>
    </source>
</evidence>
<dbReference type="OMA" id="MIAFARY"/>
<dbReference type="EnsemblProtists" id="EKX50132">
    <property type="protein sequence ID" value="EKX50132"/>
    <property type="gene ID" value="GUITHDRAFT_57273"/>
</dbReference>
<dbReference type="OrthoDB" id="2423195at2759"/>
<name>A0A0C3U1U4_GUITC</name>
<evidence type="ECO:0000256" key="2">
    <source>
        <dbReference type="ARBA" id="ARBA00022723"/>
    </source>
</evidence>
<dbReference type="InterPro" id="IPR041679">
    <property type="entry name" value="DNA2/NAM7-like_C"/>
</dbReference>
<dbReference type="eggNOG" id="KOG1807">
    <property type="taxonomic scope" value="Eukaryota"/>
</dbReference>
<dbReference type="PANTHER" id="PTHR10887">
    <property type="entry name" value="DNA2/NAM7 HELICASE FAMILY"/>
    <property type="match status" value="1"/>
</dbReference>
<organism evidence="7 8">
    <name type="scientific">Guillardia theta (strain CCMP2712)</name>
    <name type="common">Cryptophyte</name>
    <dbReference type="NCBI Taxonomy" id="905079"/>
    <lineage>
        <taxon>Eukaryota</taxon>
        <taxon>Cryptophyceae</taxon>
        <taxon>Pyrenomonadales</taxon>
        <taxon>Geminigeraceae</taxon>
        <taxon>Guillardia</taxon>
    </lineage>
</organism>
<feature type="domain" description="NF-X1-type" evidence="6">
    <location>
        <begin position="316"/>
        <end position="335"/>
    </location>
</feature>
<keyword evidence="8" id="KW-1185">Reference proteome</keyword>
<evidence type="ECO:0000256" key="4">
    <source>
        <dbReference type="ARBA" id="ARBA00022771"/>
    </source>
</evidence>
<keyword evidence="2" id="KW-0479">Metal-binding</keyword>
<dbReference type="InterPro" id="IPR000967">
    <property type="entry name" value="Znf_NFX1"/>
</dbReference>
<feature type="domain" description="NF-X1-type" evidence="6">
    <location>
        <begin position="377"/>
        <end position="400"/>
    </location>
</feature>
<dbReference type="SUPFAM" id="SSF52540">
    <property type="entry name" value="P-loop containing nucleoside triphosphate hydrolases"/>
    <property type="match status" value="1"/>
</dbReference>
<dbReference type="PaxDb" id="55529-EKX50132"/>
<dbReference type="Pfam" id="PF13087">
    <property type="entry name" value="AAA_12"/>
    <property type="match status" value="1"/>
</dbReference>
<dbReference type="InterPro" id="IPR047187">
    <property type="entry name" value="SF1_C_Upf1"/>
</dbReference>
<accession>A0A0C3U1U4</accession>
<comment type="subcellular location">
    <subcellularLocation>
        <location evidence="1">Plastid</location>
        <location evidence="1">Chloroplast</location>
    </subcellularLocation>
</comment>
<evidence type="ECO:0000313" key="8">
    <source>
        <dbReference type="Proteomes" id="UP000011087"/>
    </source>
</evidence>
<reference evidence="7" key="3">
    <citation type="submission" date="2016-03" db="UniProtKB">
        <authorList>
            <consortium name="EnsemblProtists"/>
        </authorList>
    </citation>
    <scope>IDENTIFICATION</scope>
</reference>
<protein>
    <recommendedName>
        <fullName evidence="6">NF-X1-type domain-containing protein</fullName>
    </recommendedName>
</protein>
<feature type="domain" description="NF-X1-type" evidence="6">
    <location>
        <begin position="287"/>
        <end position="311"/>
    </location>
</feature>
<dbReference type="HOGENOM" id="CLU_582169_0_0_1"/>
<keyword evidence="3" id="KW-0677">Repeat</keyword>
<dbReference type="CDD" id="cd18808">
    <property type="entry name" value="SF1_C_Upf1"/>
    <property type="match status" value="1"/>
</dbReference>
<dbReference type="STRING" id="905079.L1JNU7"/>
<evidence type="ECO:0000256" key="5">
    <source>
        <dbReference type="ARBA" id="ARBA00022833"/>
    </source>
</evidence>
<dbReference type="InterPro" id="IPR045055">
    <property type="entry name" value="DNA2/NAM7-like"/>
</dbReference>
<evidence type="ECO:0000256" key="3">
    <source>
        <dbReference type="ARBA" id="ARBA00022737"/>
    </source>
</evidence>
<keyword evidence="5" id="KW-0862">Zinc</keyword>
<dbReference type="PANTHER" id="PTHR10887:SF341">
    <property type="entry name" value="NFX1-TYPE ZINC FINGER-CONTAINING PROTEIN 1"/>
    <property type="match status" value="1"/>
</dbReference>
<evidence type="ECO:0000256" key="1">
    <source>
        <dbReference type="ARBA" id="ARBA00004229"/>
    </source>
</evidence>
<sequence>MIGDHHQLRPKVNLYELTWQSRKGFDIDRSLFERLVEDRNAPTSVLRRQYRMRPEISRLIRETIYPDLLDGQRVLLYPPVKGMLYPVFFWHHSVPEDSFHPGDMRYQTQEGSKTNSHEVACVIALVTYLLQQGYARDQITILTGYLGQSVLITKELKKLSASKSGIRVATVDNYQGEENDLLILSLVRSNPTQMSGFMKVENRVNVLLSRAKQGMYIIGDKDTLTHRDAMWSKVVSILSESSCVGDAIPITCQRHPKDIRCCRDVKDFKSFALDGGCILPCPTRLSCGHACPRLCHPDGHEGFQCRQPCTRRPDQCQQQHRCKKLCFQACGKCSELIETVLPCGHTKPIECWRSAEPSRSYCAEKVTVLMPKLSNLCGHVCNAPCHQSNGTKCGMSFCQEPCVLGCQHSSCSKPCGYLCQPCIELCDWHCEHAGRCSLLCLAPCDRLPCNERCSKTLSCGHRCPSVCGEP</sequence>
<keyword evidence="4" id="KW-0863">Zinc-finger</keyword>
<reference evidence="8" key="1">
    <citation type="journal article" date="2012" name="Nature">
        <title>Algal genomes reveal evolutionary mosaicism and the fate of nucleomorphs.</title>
        <authorList>
            <consortium name="DOE Joint Genome Institute"/>
            <person name="Curtis B.A."/>
            <person name="Tanifuji G."/>
            <person name="Burki F."/>
            <person name="Gruber A."/>
            <person name="Irimia M."/>
            <person name="Maruyama S."/>
            <person name="Arias M.C."/>
            <person name="Ball S.G."/>
            <person name="Gile G.H."/>
            <person name="Hirakawa Y."/>
            <person name="Hopkins J.F."/>
            <person name="Kuo A."/>
            <person name="Rensing S.A."/>
            <person name="Schmutz J."/>
            <person name="Symeonidi A."/>
            <person name="Elias M."/>
            <person name="Eveleigh R.J."/>
            <person name="Herman E.K."/>
            <person name="Klute M.J."/>
            <person name="Nakayama T."/>
            <person name="Obornik M."/>
            <person name="Reyes-Prieto A."/>
            <person name="Armbrust E.V."/>
            <person name="Aves S.J."/>
            <person name="Beiko R.G."/>
            <person name="Coutinho P."/>
            <person name="Dacks J.B."/>
            <person name="Durnford D.G."/>
            <person name="Fast N.M."/>
            <person name="Green B.R."/>
            <person name="Grisdale C.J."/>
            <person name="Hempel F."/>
            <person name="Henrissat B."/>
            <person name="Hoppner M.P."/>
            <person name="Ishida K."/>
            <person name="Kim E."/>
            <person name="Koreny L."/>
            <person name="Kroth P.G."/>
            <person name="Liu Y."/>
            <person name="Malik S.B."/>
            <person name="Maier U.G."/>
            <person name="McRose D."/>
            <person name="Mock T."/>
            <person name="Neilson J.A."/>
            <person name="Onodera N.T."/>
            <person name="Poole A.M."/>
            <person name="Pritham E.J."/>
            <person name="Richards T.A."/>
            <person name="Rocap G."/>
            <person name="Roy S.W."/>
            <person name="Sarai C."/>
            <person name="Schaack S."/>
            <person name="Shirato S."/>
            <person name="Slamovits C.H."/>
            <person name="Spencer D.F."/>
            <person name="Suzuki S."/>
            <person name="Worden A.Z."/>
            <person name="Zauner S."/>
            <person name="Barry K."/>
            <person name="Bell C."/>
            <person name="Bharti A.K."/>
            <person name="Crow J.A."/>
            <person name="Grimwood J."/>
            <person name="Kramer R."/>
            <person name="Lindquist E."/>
            <person name="Lucas S."/>
            <person name="Salamov A."/>
            <person name="McFadden G.I."/>
            <person name="Lane C.E."/>
            <person name="Keeling P.J."/>
            <person name="Gray M.W."/>
            <person name="Grigoriev I.V."/>
            <person name="Archibald J.M."/>
        </authorList>
    </citation>
    <scope>NUCLEOTIDE SEQUENCE</scope>
    <source>
        <strain evidence="8">CCMP2712</strain>
    </source>
</reference>
<proteinExistence type="predicted"/>
<reference evidence="8" key="2">
    <citation type="submission" date="2012-11" db="EMBL/GenBank/DDBJ databases">
        <authorList>
            <person name="Kuo A."/>
            <person name="Curtis B.A."/>
            <person name="Tanifuji G."/>
            <person name="Burki F."/>
            <person name="Gruber A."/>
            <person name="Irimia M."/>
            <person name="Maruyama S."/>
            <person name="Arias M.C."/>
            <person name="Ball S.G."/>
            <person name="Gile G.H."/>
            <person name="Hirakawa Y."/>
            <person name="Hopkins J.F."/>
            <person name="Rensing S.A."/>
            <person name="Schmutz J."/>
            <person name="Symeonidi A."/>
            <person name="Elias M."/>
            <person name="Eveleigh R.J."/>
            <person name="Herman E.K."/>
            <person name="Klute M.J."/>
            <person name="Nakayama T."/>
            <person name="Obornik M."/>
            <person name="Reyes-Prieto A."/>
            <person name="Armbrust E.V."/>
            <person name="Aves S.J."/>
            <person name="Beiko R.G."/>
            <person name="Coutinho P."/>
            <person name="Dacks J.B."/>
            <person name="Durnford D.G."/>
            <person name="Fast N.M."/>
            <person name="Green B.R."/>
            <person name="Grisdale C."/>
            <person name="Hempe F."/>
            <person name="Henrissat B."/>
            <person name="Hoppner M.P."/>
            <person name="Ishida K.-I."/>
            <person name="Kim E."/>
            <person name="Koreny L."/>
            <person name="Kroth P.G."/>
            <person name="Liu Y."/>
            <person name="Malik S.-B."/>
            <person name="Maier U.G."/>
            <person name="McRose D."/>
            <person name="Mock T."/>
            <person name="Neilson J.A."/>
            <person name="Onodera N.T."/>
            <person name="Poole A.M."/>
            <person name="Pritham E.J."/>
            <person name="Richards T.A."/>
            <person name="Rocap G."/>
            <person name="Roy S.W."/>
            <person name="Sarai C."/>
            <person name="Schaack S."/>
            <person name="Shirato S."/>
            <person name="Slamovits C.H."/>
            <person name="Spencer D.F."/>
            <person name="Suzuki S."/>
            <person name="Worden A.Z."/>
            <person name="Zauner S."/>
            <person name="Barry K."/>
            <person name="Bell C."/>
            <person name="Bharti A.K."/>
            <person name="Crow J.A."/>
            <person name="Grimwood J."/>
            <person name="Kramer R."/>
            <person name="Lindquist E."/>
            <person name="Lucas S."/>
            <person name="Salamov A."/>
            <person name="McFadden G.I."/>
            <person name="Lane C.E."/>
            <person name="Keeling P.J."/>
            <person name="Gray M.W."/>
            <person name="Grigoriev I.V."/>
            <person name="Archibald J.M."/>
        </authorList>
    </citation>
    <scope>NUCLEOTIDE SEQUENCE</scope>
    <source>
        <strain evidence="8">CCMP2712</strain>
    </source>
</reference>
<dbReference type="InterPro" id="IPR027417">
    <property type="entry name" value="P-loop_NTPase"/>
</dbReference>
<dbReference type="SMART" id="SM00438">
    <property type="entry name" value="ZnF_NFX"/>
    <property type="match status" value="3"/>
</dbReference>